<reference evidence="6 7" key="1">
    <citation type="submission" date="2023-05" db="EMBL/GenBank/DDBJ databases">
        <title>Draft genome sequence of Streptomyces sp. B-S-A8 isolated from a cave soil in Thailand.</title>
        <authorList>
            <person name="Chamroensaksri N."/>
            <person name="Muangham S."/>
        </authorList>
    </citation>
    <scope>NUCLEOTIDE SEQUENCE [LARGE SCALE GENOMIC DNA]</scope>
    <source>
        <strain evidence="6 7">B-S-A8</strain>
    </source>
</reference>
<evidence type="ECO:0000259" key="5">
    <source>
        <dbReference type="PROSITE" id="PS50931"/>
    </source>
</evidence>
<dbReference type="Gene3D" id="1.10.10.10">
    <property type="entry name" value="Winged helix-like DNA-binding domain superfamily/Winged helix DNA-binding domain"/>
    <property type="match status" value="1"/>
</dbReference>
<accession>A0ABT6RUH5</accession>
<evidence type="ECO:0000313" key="6">
    <source>
        <dbReference type="EMBL" id="MDI3388092.1"/>
    </source>
</evidence>
<gene>
    <name evidence="6" type="ORF">QIS99_18070</name>
</gene>
<dbReference type="SUPFAM" id="SSF46785">
    <property type="entry name" value="Winged helix' DNA-binding domain"/>
    <property type="match status" value="1"/>
</dbReference>
<dbReference type="InterPro" id="IPR036388">
    <property type="entry name" value="WH-like_DNA-bd_sf"/>
</dbReference>
<dbReference type="PROSITE" id="PS50931">
    <property type="entry name" value="HTH_LYSR"/>
    <property type="match status" value="1"/>
</dbReference>
<keyword evidence="7" id="KW-1185">Reference proteome</keyword>
<dbReference type="PANTHER" id="PTHR30419">
    <property type="entry name" value="HTH-TYPE TRANSCRIPTIONAL REGULATOR YBHD"/>
    <property type="match status" value="1"/>
</dbReference>
<dbReference type="RefSeq" id="WP_282514530.1">
    <property type="nucleotide sequence ID" value="NZ_JASCIR010000014.1"/>
</dbReference>
<dbReference type="PRINTS" id="PR00039">
    <property type="entry name" value="HTHLYSR"/>
</dbReference>
<dbReference type="Pfam" id="PF00126">
    <property type="entry name" value="HTH_1"/>
    <property type="match status" value="1"/>
</dbReference>
<evidence type="ECO:0000256" key="3">
    <source>
        <dbReference type="ARBA" id="ARBA00023125"/>
    </source>
</evidence>
<organism evidence="6 7">
    <name type="scientific">Streptomyces solicavernae</name>
    <dbReference type="NCBI Taxonomy" id="3043614"/>
    <lineage>
        <taxon>Bacteria</taxon>
        <taxon>Bacillati</taxon>
        <taxon>Actinomycetota</taxon>
        <taxon>Actinomycetes</taxon>
        <taxon>Kitasatosporales</taxon>
        <taxon>Streptomycetaceae</taxon>
        <taxon>Streptomyces</taxon>
    </lineage>
</organism>
<dbReference type="Gene3D" id="3.40.190.10">
    <property type="entry name" value="Periplasmic binding protein-like II"/>
    <property type="match status" value="2"/>
</dbReference>
<dbReference type="Pfam" id="PF03466">
    <property type="entry name" value="LysR_substrate"/>
    <property type="match status" value="1"/>
</dbReference>
<dbReference type="InterPro" id="IPR050950">
    <property type="entry name" value="HTH-type_LysR_regulators"/>
</dbReference>
<dbReference type="InterPro" id="IPR000847">
    <property type="entry name" value="LysR_HTH_N"/>
</dbReference>
<comment type="caution">
    <text evidence="6">The sequence shown here is derived from an EMBL/GenBank/DDBJ whole genome shotgun (WGS) entry which is preliminary data.</text>
</comment>
<keyword evidence="4" id="KW-0804">Transcription</keyword>
<keyword evidence="2" id="KW-0805">Transcription regulation</keyword>
<dbReference type="InterPro" id="IPR036390">
    <property type="entry name" value="WH_DNA-bd_sf"/>
</dbReference>
<keyword evidence="3" id="KW-0238">DNA-binding</keyword>
<dbReference type="InterPro" id="IPR005119">
    <property type="entry name" value="LysR_subst-bd"/>
</dbReference>
<proteinExistence type="inferred from homology"/>
<evidence type="ECO:0000313" key="7">
    <source>
        <dbReference type="Proteomes" id="UP001224661"/>
    </source>
</evidence>
<dbReference type="Proteomes" id="UP001224661">
    <property type="component" value="Unassembled WGS sequence"/>
</dbReference>
<evidence type="ECO:0000256" key="1">
    <source>
        <dbReference type="ARBA" id="ARBA00009437"/>
    </source>
</evidence>
<protein>
    <submittedName>
        <fullName evidence="6">LysR substrate-binding domain-containing protein</fullName>
    </submittedName>
</protein>
<dbReference type="SUPFAM" id="SSF53850">
    <property type="entry name" value="Periplasmic binding protein-like II"/>
    <property type="match status" value="1"/>
</dbReference>
<dbReference type="PANTHER" id="PTHR30419:SF8">
    <property type="entry name" value="NITROGEN ASSIMILATION TRANSCRIPTIONAL ACTIVATOR-RELATED"/>
    <property type="match status" value="1"/>
</dbReference>
<evidence type="ECO:0000256" key="4">
    <source>
        <dbReference type="ARBA" id="ARBA00023163"/>
    </source>
</evidence>
<dbReference type="EMBL" id="JASCIR010000014">
    <property type="protein sequence ID" value="MDI3388092.1"/>
    <property type="molecule type" value="Genomic_DNA"/>
</dbReference>
<comment type="similarity">
    <text evidence="1">Belongs to the LysR transcriptional regulatory family.</text>
</comment>
<sequence length="308" mass="32760">MDLPRLLDGRLKLRHLILVDALTEQGSVVGAAASLHVTQPVVTRGLHDLEAILGVSLYDRGPRGITPTVYGAAFTDHARAVLAQLGQAARHVVEIADADRGTVNVGIHLAGSNLLLPRAIAAVKTRHPLLTVVVREATPEALLVDLEAGRIDLILGRLTSLGGESTVRERLYEESVQVVVGAAHPLTGRPEVSLPDLVAHPWILPGTETVLRRELEEFFVRNGVALPENRVECTSFLTVRQLLVDTDAVAVLPGLIGRGDPRLATLPVPLDPIGHSVGVTLPAGRPLGPSAQKLLTTLRSVAGELDAR</sequence>
<name>A0ABT6RUH5_9ACTN</name>
<evidence type="ECO:0000256" key="2">
    <source>
        <dbReference type="ARBA" id="ARBA00023015"/>
    </source>
</evidence>
<feature type="domain" description="HTH lysR-type" evidence="5">
    <location>
        <begin position="11"/>
        <end position="68"/>
    </location>
</feature>